<proteinExistence type="predicted"/>
<accession>A0A0D9WYF7</accession>
<dbReference type="AlphaFoldDB" id="A0A0D9WYF7"/>
<sequence length="97" mass="11159">MRHGIDETLISEFIQGWTCVELDGVDLQEDMEDTITWYRTTCGENNVKSTYMASLLTRFTQRRPRCASGTLRQRNTYSRIAPSQEDLGNRGSKNSLH</sequence>
<reference evidence="2" key="3">
    <citation type="submission" date="2015-04" db="UniProtKB">
        <authorList>
            <consortium name="EnsemblPlants"/>
        </authorList>
    </citation>
    <scope>IDENTIFICATION</scope>
</reference>
<reference evidence="3" key="2">
    <citation type="submission" date="2013-12" db="EMBL/GenBank/DDBJ databases">
        <authorList>
            <person name="Yu Y."/>
            <person name="Lee S."/>
            <person name="de Baynast K."/>
            <person name="Wissotski M."/>
            <person name="Liu L."/>
            <person name="Talag J."/>
            <person name="Goicoechea J."/>
            <person name="Angelova A."/>
            <person name="Jetty R."/>
            <person name="Kudrna D."/>
            <person name="Golser W."/>
            <person name="Rivera L."/>
            <person name="Zhang J."/>
            <person name="Wing R."/>
        </authorList>
    </citation>
    <scope>NUCLEOTIDE SEQUENCE</scope>
</reference>
<dbReference type="Proteomes" id="UP000032180">
    <property type="component" value="Chromosome 7"/>
</dbReference>
<evidence type="ECO:0000313" key="3">
    <source>
        <dbReference type="Proteomes" id="UP000032180"/>
    </source>
</evidence>
<evidence type="ECO:0000256" key="1">
    <source>
        <dbReference type="SAM" id="MobiDB-lite"/>
    </source>
</evidence>
<dbReference type="EnsemblPlants" id="LPERR07G10930.1">
    <property type="protein sequence ID" value="LPERR07G10930.1"/>
    <property type="gene ID" value="LPERR07G10930"/>
</dbReference>
<feature type="region of interest" description="Disordered" evidence="1">
    <location>
        <begin position="69"/>
        <end position="97"/>
    </location>
</feature>
<keyword evidence="3" id="KW-1185">Reference proteome</keyword>
<organism evidence="2 3">
    <name type="scientific">Leersia perrieri</name>
    <dbReference type="NCBI Taxonomy" id="77586"/>
    <lineage>
        <taxon>Eukaryota</taxon>
        <taxon>Viridiplantae</taxon>
        <taxon>Streptophyta</taxon>
        <taxon>Embryophyta</taxon>
        <taxon>Tracheophyta</taxon>
        <taxon>Spermatophyta</taxon>
        <taxon>Magnoliopsida</taxon>
        <taxon>Liliopsida</taxon>
        <taxon>Poales</taxon>
        <taxon>Poaceae</taxon>
        <taxon>BOP clade</taxon>
        <taxon>Oryzoideae</taxon>
        <taxon>Oryzeae</taxon>
        <taxon>Oryzinae</taxon>
        <taxon>Leersia</taxon>
    </lineage>
</organism>
<protein>
    <submittedName>
        <fullName evidence="2">Uncharacterized protein</fullName>
    </submittedName>
</protein>
<evidence type="ECO:0000313" key="2">
    <source>
        <dbReference type="EnsemblPlants" id="LPERR07G10930.1"/>
    </source>
</evidence>
<name>A0A0D9WYF7_9ORYZ</name>
<dbReference type="Gramene" id="LPERR07G10930.1">
    <property type="protein sequence ID" value="LPERR07G10930.1"/>
    <property type="gene ID" value="LPERR07G10930"/>
</dbReference>
<dbReference type="HOGENOM" id="CLU_2349833_0_0_1"/>
<reference evidence="2 3" key="1">
    <citation type="submission" date="2012-08" db="EMBL/GenBank/DDBJ databases">
        <title>Oryza genome evolution.</title>
        <authorList>
            <person name="Wing R.A."/>
        </authorList>
    </citation>
    <scope>NUCLEOTIDE SEQUENCE</scope>
</reference>